<keyword evidence="2" id="KW-1185">Reference proteome</keyword>
<dbReference type="EMBL" id="BMAV01001599">
    <property type="protein sequence ID" value="GFY39953.1"/>
    <property type="molecule type" value="Genomic_DNA"/>
</dbReference>
<sequence length="324" mass="37446">MKLGERDARKKHSIYSWGGKSVLEEVSSCQNWLVTSESWVPLVFRKSLLGSQKRAGREETREVSSTRTTEDYEAEERGCKIKAFHLCRRGKEICVGGSLFVSKVCDTTEQHQRFFPIQKKYCMMGNCFSWLVTSESWVPLVFRKSLLGSQKRAGREETREVSSTRTTEDYEAEERGCKIKAFHLCRRGKEICVGGSLFVSKVCDTTEQHQRFFPIQKKYCMMGNCFSWLVTSESWVPLVFRKSLLGSQKRAGREETREVSSTRTTEDYEAEERGCKIKAFHLCRRGKEICVGGSLFVSKVCDTTEQHQRFFPIQKYCMMGNCFR</sequence>
<protein>
    <submittedName>
        <fullName evidence="1">Uncharacterized protein</fullName>
    </submittedName>
</protein>
<proteinExistence type="predicted"/>
<accession>A0A8X6WRE7</accession>
<evidence type="ECO:0000313" key="2">
    <source>
        <dbReference type="Proteomes" id="UP000886998"/>
    </source>
</evidence>
<gene>
    <name evidence="1" type="ORF">TNIN_489841</name>
</gene>
<reference evidence="1" key="1">
    <citation type="submission" date="2020-08" db="EMBL/GenBank/DDBJ databases">
        <title>Multicomponent nature underlies the extraordinary mechanical properties of spider dragline silk.</title>
        <authorList>
            <person name="Kono N."/>
            <person name="Nakamura H."/>
            <person name="Mori M."/>
            <person name="Yoshida Y."/>
            <person name="Ohtoshi R."/>
            <person name="Malay A.D."/>
            <person name="Moran D.A.P."/>
            <person name="Tomita M."/>
            <person name="Numata K."/>
            <person name="Arakawa K."/>
        </authorList>
    </citation>
    <scope>NUCLEOTIDE SEQUENCE</scope>
</reference>
<evidence type="ECO:0000313" key="1">
    <source>
        <dbReference type="EMBL" id="GFY39953.1"/>
    </source>
</evidence>
<comment type="caution">
    <text evidence="1">The sequence shown here is derived from an EMBL/GenBank/DDBJ whole genome shotgun (WGS) entry which is preliminary data.</text>
</comment>
<dbReference type="Proteomes" id="UP000886998">
    <property type="component" value="Unassembled WGS sequence"/>
</dbReference>
<name>A0A8X6WRE7_9ARAC</name>
<organism evidence="1 2">
    <name type="scientific">Trichonephila inaurata madagascariensis</name>
    <dbReference type="NCBI Taxonomy" id="2747483"/>
    <lineage>
        <taxon>Eukaryota</taxon>
        <taxon>Metazoa</taxon>
        <taxon>Ecdysozoa</taxon>
        <taxon>Arthropoda</taxon>
        <taxon>Chelicerata</taxon>
        <taxon>Arachnida</taxon>
        <taxon>Araneae</taxon>
        <taxon>Araneomorphae</taxon>
        <taxon>Entelegynae</taxon>
        <taxon>Araneoidea</taxon>
        <taxon>Nephilidae</taxon>
        <taxon>Trichonephila</taxon>
        <taxon>Trichonephila inaurata</taxon>
    </lineage>
</organism>
<dbReference type="AlphaFoldDB" id="A0A8X6WRE7"/>